<dbReference type="AlphaFoldDB" id="A0A182EBL0"/>
<feature type="transmembrane region" description="Helical" evidence="1">
    <location>
        <begin position="88"/>
        <end position="118"/>
    </location>
</feature>
<dbReference type="WBParaSite" id="nOo.2.0.1.t05444-RA">
    <property type="protein sequence ID" value="nOo.2.0.1.t05444-RA"/>
    <property type="gene ID" value="nOo.2.0.1.g05444"/>
</dbReference>
<evidence type="ECO:0000313" key="3">
    <source>
        <dbReference type="Proteomes" id="UP000271087"/>
    </source>
</evidence>
<keyword evidence="1" id="KW-0472">Membrane</keyword>
<gene>
    <name evidence="2" type="ORF">NOO_LOCUS5444</name>
</gene>
<accession>A0A182EBL0</accession>
<keyword evidence="1" id="KW-1133">Transmembrane helix</keyword>
<organism evidence="4">
    <name type="scientific">Onchocerca ochengi</name>
    <name type="common">Filarial nematode worm</name>
    <dbReference type="NCBI Taxonomy" id="42157"/>
    <lineage>
        <taxon>Eukaryota</taxon>
        <taxon>Metazoa</taxon>
        <taxon>Ecdysozoa</taxon>
        <taxon>Nematoda</taxon>
        <taxon>Chromadorea</taxon>
        <taxon>Rhabditida</taxon>
        <taxon>Spirurina</taxon>
        <taxon>Spiruromorpha</taxon>
        <taxon>Filarioidea</taxon>
        <taxon>Onchocercidae</taxon>
        <taxon>Onchocerca</taxon>
    </lineage>
</organism>
<keyword evidence="3" id="KW-1185">Reference proteome</keyword>
<evidence type="ECO:0000256" key="1">
    <source>
        <dbReference type="SAM" id="Phobius"/>
    </source>
</evidence>
<reference evidence="2 3" key="2">
    <citation type="submission" date="2018-08" db="EMBL/GenBank/DDBJ databases">
        <authorList>
            <person name="Laetsch R D."/>
            <person name="Stevens L."/>
            <person name="Kumar S."/>
            <person name="Blaxter L. M."/>
        </authorList>
    </citation>
    <scope>NUCLEOTIDE SEQUENCE [LARGE SCALE GENOMIC DNA]</scope>
</reference>
<proteinExistence type="predicted"/>
<dbReference type="EMBL" id="UYRW01001447">
    <property type="protein sequence ID" value="VDK77524.1"/>
    <property type="molecule type" value="Genomic_DNA"/>
</dbReference>
<sequence length="119" mass="13601">MRLNANSDSVEENMDLILCNTQTASFPAITHLWRSPHQPYIPYYFTSSPPQYSPLSPHLPYYSNATTTTRQQRKYQNKKAQKSSKTHFWCAGIAQLLWTIALIIVLGLLAMLILALFVI</sequence>
<dbReference type="OrthoDB" id="5819709at2759"/>
<protein>
    <submittedName>
        <fullName evidence="4">Wsv094</fullName>
    </submittedName>
</protein>
<evidence type="ECO:0000313" key="4">
    <source>
        <dbReference type="WBParaSite" id="nOo.2.0.1.t05444-RA"/>
    </source>
</evidence>
<reference evidence="4" key="1">
    <citation type="submission" date="2016-06" db="UniProtKB">
        <authorList>
            <consortium name="WormBaseParasite"/>
        </authorList>
    </citation>
    <scope>IDENTIFICATION</scope>
</reference>
<dbReference type="Proteomes" id="UP000271087">
    <property type="component" value="Unassembled WGS sequence"/>
</dbReference>
<keyword evidence="1" id="KW-0812">Transmembrane</keyword>
<name>A0A182EBL0_ONCOC</name>
<evidence type="ECO:0000313" key="2">
    <source>
        <dbReference type="EMBL" id="VDK77524.1"/>
    </source>
</evidence>